<evidence type="ECO:0000313" key="1">
    <source>
        <dbReference type="EMBL" id="OLQ05144.1"/>
    </source>
</evidence>
<comment type="caution">
    <text evidence="1">The sequence shown here is derived from an EMBL/GenBank/DDBJ whole genome shotgun (WGS) entry which is preliminary data.</text>
</comment>
<proteinExistence type="predicted"/>
<dbReference type="OrthoDB" id="458993at2759"/>
<sequence length="202" mass="22251">MADPRALLPNEAIVEMEAMDHGRVWQVPVDVRWWRSLSADQQLRVVAQLRERIETGQMVVVRRVLSGDKLFGLCRFVKAERVKEPGSSTEKVAEQTGDGCSLSDCCSTSLSELASAPASNVPTARAANDFGPPMEAAPAMFLPMLPMPCDPIHNVSYIGSSYLATSDVKLEERRHDLGIGPRALLRRLRRLIAGVQGRGRRT</sequence>
<dbReference type="AlphaFoldDB" id="A0A1Q9ECI9"/>
<protein>
    <submittedName>
        <fullName evidence="1">Uncharacterized protein</fullName>
    </submittedName>
</protein>
<accession>A0A1Q9ECI9</accession>
<dbReference type="Proteomes" id="UP000186817">
    <property type="component" value="Unassembled WGS sequence"/>
</dbReference>
<evidence type="ECO:0000313" key="2">
    <source>
        <dbReference type="Proteomes" id="UP000186817"/>
    </source>
</evidence>
<reference evidence="1 2" key="1">
    <citation type="submission" date="2016-02" db="EMBL/GenBank/DDBJ databases">
        <title>Genome analysis of coral dinoflagellate symbionts highlights evolutionary adaptations to a symbiotic lifestyle.</title>
        <authorList>
            <person name="Aranda M."/>
            <person name="Li Y."/>
            <person name="Liew Y.J."/>
            <person name="Baumgarten S."/>
            <person name="Simakov O."/>
            <person name="Wilson M."/>
            <person name="Piel J."/>
            <person name="Ashoor H."/>
            <person name="Bougouffa S."/>
            <person name="Bajic V.B."/>
            <person name="Ryu T."/>
            <person name="Ravasi T."/>
            <person name="Bayer T."/>
            <person name="Micklem G."/>
            <person name="Kim H."/>
            <person name="Bhak J."/>
            <person name="Lajeunesse T.C."/>
            <person name="Voolstra C.R."/>
        </authorList>
    </citation>
    <scope>NUCLEOTIDE SEQUENCE [LARGE SCALE GENOMIC DNA]</scope>
    <source>
        <strain evidence="1 2">CCMP2467</strain>
    </source>
</reference>
<name>A0A1Q9ECI9_SYMMI</name>
<organism evidence="1 2">
    <name type="scientific">Symbiodinium microadriaticum</name>
    <name type="common">Dinoflagellate</name>
    <name type="synonym">Zooxanthella microadriatica</name>
    <dbReference type="NCBI Taxonomy" id="2951"/>
    <lineage>
        <taxon>Eukaryota</taxon>
        <taxon>Sar</taxon>
        <taxon>Alveolata</taxon>
        <taxon>Dinophyceae</taxon>
        <taxon>Suessiales</taxon>
        <taxon>Symbiodiniaceae</taxon>
        <taxon>Symbiodinium</taxon>
    </lineage>
</organism>
<dbReference type="EMBL" id="LSRX01000193">
    <property type="protein sequence ID" value="OLQ05144.1"/>
    <property type="molecule type" value="Genomic_DNA"/>
</dbReference>
<keyword evidence="2" id="KW-1185">Reference proteome</keyword>
<gene>
    <name evidence="1" type="ORF">AK812_SmicGene11707</name>
</gene>